<dbReference type="Proteomes" id="UP000241203">
    <property type="component" value="Unassembled WGS sequence"/>
</dbReference>
<evidence type="ECO:0000313" key="2">
    <source>
        <dbReference type="Proteomes" id="UP000241203"/>
    </source>
</evidence>
<sequence length="44" mass="5165">MTLFLVFAALLFLSGIVWTLVDVARDGYRRRPTLERDGRDRPDR</sequence>
<dbReference type="EMBL" id="PYAU01000001">
    <property type="protein sequence ID" value="PSL38803.1"/>
    <property type="molecule type" value="Genomic_DNA"/>
</dbReference>
<organism evidence="1 2">
    <name type="scientific">Labedella gwakjiensis</name>
    <dbReference type="NCBI Taxonomy" id="390269"/>
    <lineage>
        <taxon>Bacteria</taxon>
        <taxon>Bacillati</taxon>
        <taxon>Actinomycetota</taxon>
        <taxon>Actinomycetes</taxon>
        <taxon>Micrococcales</taxon>
        <taxon>Microbacteriaceae</taxon>
        <taxon>Labedella</taxon>
    </lineage>
</organism>
<reference evidence="1 2" key="1">
    <citation type="submission" date="2018-03" db="EMBL/GenBank/DDBJ databases">
        <title>Genomic Encyclopedia of Archaeal and Bacterial Type Strains, Phase II (KMG-II): from individual species to whole genera.</title>
        <authorList>
            <person name="Goeker M."/>
        </authorList>
    </citation>
    <scope>NUCLEOTIDE SEQUENCE [LARGE SCALE GENOMIC DNA]</scope>
    <source>
        <strain evidence="1 2">DSM 21548</strain>
    </source>
</reference>
<proteinExistence type="predicted"/>
<dbReference type="RefSeq" id="WP_279432395.1">
    <property type="nucleotide sequence ID" value="NZ_PYAU01000001.1"/>
</dbReference>
<comment type="caution">
    <text evidence="1">The sequence shown here is derived from an EMBL/GenBank/DDBJ whole genome shotgun (WGS) entry which is preliminary data.</text>
</comment>
<gene>
    <name evidence="1" type="ORF">CLV49_2432</name>
</gene>
<evidence type="ECO:0000313" key="1">
    <source>
        <dbReference type="EMBL" id="PSL38803.1"/>
    </source>
</evidence>
<dbReference type="AlphaFoldDB" id="A0A2P8GXW0"/>
<protein>
    <submittedName>
        <fullName evidence="1">Uncharacterized protein</fullName>
    </submittedName>
</protein>
<name>A0A2P8GXW0_9MICO</name>
<accession>A0A2P8GXW0</accession>